<dbReference type="GO" id="GO:0003677">
    <property type="term" value="F:DNA binding"/>
    <property type="evidence" value="ECO:0007669"/>
    <property type="project" value="UniProtKB-KW"/>
</dbReference>
<accession>A0ABW8DJU5</accession>
<keyword evidence="3" id="KW-1185">Reference proteome</keyword>
<dbReference type="Pfam" id="PF25759">
    <property type="entry name" value="HP1_ORF34"/>
    <property type="match status" value="1"/>
</dbReference>
<keyword evidence="2" id="KW-0238">DNA-binding</keyword>
<dbReference type="InterPro" id="IPR057869">
    <property type="entry name" value="HP1_YO34"/>
</dbReference>
<feature type="compositionally biased region" description="Gly residues" evidence="1">
    <location>
        <begin position="147"/>
        <end position="156"/>
    </location>
</feature>
<protein>
    <submittedName>
        <fullName evidence="2">DNA-binding protein</fullName>
    </submittedName>
</protein>
<gene>
    <name evidence="2" type="ORF">ACIOUF_08125</name>
</gene>
<reference evidence="2 3" key="1">
    <citation type="submission" date="2024-10" db="EMBL/GenBank/DDBJ databases">
        <title>The Natural Products Discovery Center: Release of the First 8490 Sequenced Strains for Exploring Actinobacteria Biosynthetic Diversity.</title>
        <authorList>
            <person name="Kalkreuter E."/>
            <person name="Kautsar S.A."/>
            <person name="Yang D."/>
            <person name="Bader C.D."/>
            <person name="Teijaro C.N."/>
            <person name="Fluegel L."/>
            <person name="Davis C.M."/>
            <person name="Simpson J.R."/>
            <person name="Lauterbach L."/>
            <person name="Steele A.D."/>
            <person name="Gui C."/>
            <person name="Meng S."/>
            <person name="Li G."/>
            <person name="Viehrig K."/>
            <person name="Ye F."/>
            <person name="Su P."/>
            <person name="Kiefer A.F."/>
            <person name="Nichols A."/>
            <person name="Cepeda A.J."/>
            <person name="Yan W."/>
            <person name="Fan B."/>
            <person name="Jiang Y."/>
            <person name="Adhikari A."/>
            <person name="Zheng C.-J."/>
            <person name="Schuster L."/>
            <person name="Cowan T.M."/>
            <person name="Smanski M.J."/>
            <person name="Chevrette M.G."/>
            <person name="De Carvalho L.P.S."/>
            <person name="Shen B."/>
        </authorList>
    </citation>
    <scope>NUCLEOTIDE SEQUENCE [LARGE SCALE GENOMIC DNA]</scope>
    <source>
        <strain evidence="2 3">NPDC087689</strain>
    </source>
</reference>
<evidence type="ECO:0000313" key="2">
    <source>
        <dbReference type="EMBL" id="MFJ2286315.1"/>
    </source>
</evidence>
<dbReference type="Proteomes" id="UP001617296">
    <property type="component" value="Unassembled WGS sequence"/>
</dbReference>
<name>A0ABW8DJU5_9PSED</name>
<organism evidence="2 3">
    <name type="scientific">Pseudomonas iridis</name>
    <dbReference type="NCBI Taxonomy" id="2710587"/>
    <lineage>
        <taxon>Bacteria</taxon>
        <taxon>Pseudomonadati</taxon>
        <taxon>Pseudomonadota</taxon>
        <taxon>Gammaproteobacteria</taxon>
        <taxon>Pseudomonadales</taxon>
        <taxon>Pseudomonadaceae</taxon>
        <taxon>Pseudomonas</taxon>
    </lineage>
</organism>
<feature type="compositionally biased region" description="Basic and acidic residues" evidence="1">
    <location>
        <begin position="122"/>
        <end position="132"/>
    </location>
</feature>
<feature type="region of interest" description="Disordered" evidence="1">
    <location>
        <begin position="122"/>
        <end position="167"/>
    </location>
</feature>
<evidence type="ECO:0000256" key="1">
    <source>
        <dbReference type="SAM" id="MobiDB-lite"/>
    </source>
</evidence>
<comment type="caution">
    <text evidence="2">The sequence shown here is derived from an EMBL/GenBank/DDBJ whole genome shotgun (WGS) entry which is preliminary data.</text>
</comment>
<sequence length="184" mass="19594">MTLLLDGQKVQGKNLKVTANLRIESGDMSGQTSNTDKAHKGFKPKTLAVSLMIPFVDKTQLTDLMRMAETTASGGQLHLYRIVNDTAEAFGVRQVEFSDGVSAREADTLKAWLVQFTLSERESNPEKVEGRRAGNKVNAQGAPGSPVGDGGAGNGEGTSDNPALSGFEKVLGRVDKWLGGSEQT</sequence>
<proteinExistence type="predicted"/>
<dbReference type="EMBL" id="JBIUVY010000008">
    <property type="protein sequence ID" value="MFJ2286315.1"/>
    <property type="molecule type" value="Genomic_DNA"/>
</dbReference>
<dbReference type="RefSeq" id="WP_401231221.1">
    <property type="nucleotide sequence ID" value="NZ_JBIUVY010000008.1"/>
</dbReference>
<evidence type="ECO:0000313" key="3">
    <source>
        <dbReference type="Proteomes" id="UP001617296"/>
    </source>
</evidence>